<keyword evidence="8" id="KW-0902">Two-component regulatory system</keyword>
<keyword evidence="7" id="KW-0067">ATP-binding</keyword>
<keyword evidence="4" id="KW-0808">Transferase</keyword>
<dbReference type="GO" id="GO:0000155">
    <property type="term" value="F:phosphorelay sensor kinase activity"/>
    <property type="evidence" value="ECO:0007669"/>
    <property type="project" value="InterPro"/>
</dbReference>
<dbReference type="InterPro" id="IPR011712">
    <property type="entry name" value="Sig_transdc_His_kin_sub3_dim/P"/>
</dbReference>
<dbReference type="Gene3D" id="1.25.40.10">
    <property type="entry name" value="Tetratricopeptide repeat domain"/>
    <property type="match status" value="1"/>
</dbReference>
<dbReference type="AlphaFoldDB" id="A0A4Q9FAQ7"/>
<evidence type="ECO:0000256" key="5">
    <source>
        <dbReference type="ARBA" id="ARBA00022741"/>
    </source>
</evidence>
<dbReference type="CDD" id="cd16917">
    <property type="entry name" value="HATPase_UhpB-NarQ-NarX-like"/>
    <property type="match status" value="1"/>
</dbReference>
<evidence type="ECO:0000256" key="4">
    <source>
        <dbReference type="ARBA" id="ARBA00022679"/>
    </source>
</evidence>
<dbReference type="InterPro" id="IPR050482">
    <property type="entry name" value="Sensor_HK_TwoCompSys"/>
</dbReference>
<dbReference type="Pfam" id="PF07730">
    <property type="entry name" value="HisKA_3"/>
    <property type="match status" value="1"/>
</dbReference>
<feature type="domain" description="Signal transduction histidine kinase subgroup 3 dimerisation and phosphoacceptor" evidence="11">
    <location>
        <begin position="422"/>
        <end position="486"/>
    </location>
</feature>
<dbReference type="PANTHER" id="PTHR24421:SF10">
    <property type="entry name" value="NITRATE_NITRITE SENSOR PROTEIN NARQ"/>
    <property type="match status" value="1"/>
</dbReference>
<accession>A0A4Q9FAQ7</accession>
<dbReference type="EMBL" id="SIRT01000012">
    <property type="protein sequence ID" value="TBN01312.1"/>
    <property type="molecule type" value="Genomic_DNA"/>
</dbReference>
<dbReference type="GO" id="GO:0046983">
    <property type="term" value="F:protein dimerization activity"/>
    <property type="evidence" value="ECO:0007669"/>
    <property type="project" value="InterPro"/>
</dbReference>
<gene>
    <name evidence="12" type="ORF">EYD45_12960</name>
</gene>
<keyword evidence="9" id="KW-1133">Transmembrane helix</keyword>
<keyword evidence="13" id="KW-1185">Reference proteome</keyword>
<evidence type="ECO:0000256" key="1">
    <source>
        <dbReference type="ARBA" id="ARBA00000085"/>
    </source>
</evidence>
<dbReference type="InterPro" id="IPR011990">
    <property type="entry name" value="TPR-like_helical_dom_sf"/>
</dbReference>
<keyword evidence="3" id="KW-0597">Phosphoprotein</keyword>
<protein>
    <recommendedName>
        <fullName evidence="2">histidine kinase</fullName>
        <ecNumber evidence="2">2.7.13.3</ecNumber>
    </recommendedName>
</protein>
<keyword evidence="5" id="KW-0547">Nucleotide-binding</keyword>
<evidence type="ECO:0000313" key="13">
    <source>
        <dbReference type="Proteomes" id="UP000291142"/>
    </source>
</evidence>
<dbReference type="GO" id="GO:0005524">
    <property type="term" value="F:ATP binding"/>
    <property type="evidence" value="ECO:0007669"/>
    <property type="project" value="UniProtKB-KW"/>
</dbReference>
<keyword evidence="6" id="KW-0418">Kinase</keyword>
<evidence type="ECO:0000259" key="10">
    <source>
        <dbReference type="Pfam" id="PF02518"/>
    </source>
</evidence>
<evidence type="ECO:0000256" key="3">
    <source>
        <dbReference type="ARBA" id="ARBA00022553"/>
    </source>
</evidence>
<dbReference type="InterPro" id="IPR036890">
    <property type="entry name" value="HATPase_C_sf"/>
</dbReference>
<evidence type="ECO:0000259" key="11">
    <source>
        <dbReference type="Pfam" id="PF07730"/>
    </source>
</evidence>
<sequence length="619" mass="71884">MFFRLFAIICFGVISNFSFGQEECTCELAISKQKKEIFSKRDSSQVFPLINSYKTSGTESCIYQALVLELEYYHTRKNIKEISEMLKAQERMLSFMNCNDEFLFGFYLNKTLFFKVQHDFEKLSEFAFKALREAERLDDEAKEIEAIKEIVFLFTRLNEDHKVWSYVKRAEKLIVKKNNPIQSISDYRWLGYQYETKYTKTNRETLLDSTLLFINKAKPDALKHKVYDELALVYRALEAHAYHKGNPKEALKYIDSSIYYGKRIKGEKNLSGLYLSKAWDHLDLGQLEKANKWMDTSLFYDNKTDIAGYMMLQHEASEIYAGAGKHKKALDSYKVYSKMKDSILNTERLKVVSELETKYKTELKDAQIKRLIILLIVAAFLIVGILFIGKMIQLKRTKQKSEALQLAFEKQLQLEKELADVRDGIAQDFHDDLGNKLARISLLSNLVSGEATLKTPSVKSKIKQITEDANGLYNGTRDFIFSLKSRSEYLEEVITYLSDFGQDYFSNTSIKFKVEKKIDTNVKLPYYWNRHLVYIFKEAMTNALKYAQCSLVILRINHKDNELQMDCEDDGKGLNEEDLKSSNGMYNMKYRAEKIGGELKVKSLRNKGTTLSFTGKTKL</sequence>
<evidence type="ECO:0000256" key="9">
    <source>
        <dbReference type="SAM" id="Phobius"/>
    </source>
</evidence>
<evidence type="ECO:0000256" key="8">
    <source>
        <dbReference type="ARBA" id="ARBA00023012"/>
    </source>
</evidence>
<dbReference type="GO" id="GO:0016020">
    <property type="term" value="C:membrane"/>
    <property type="evidence" value="ECO:0007669"/>
    <property type="project" value="InterPro"/>
</dbReference>
<evidence type="ECO:0000256" key="6">
    <source>
        <dbReference type="ARBA" id="ARBA00022777"/>
    </source>
</evidence>
<dbReference type="OrthoDB" id="9809670at2"/>
<reference evidence="12 13" key="1">
    <citation type="submission" date="2019-02" db="EMBL/GenBank/DDBJ databases">
        <title>Hyunsoonleella sp., isolated from marine sediment.</title>
        <authorList>
            <person name="Liu B.-T."/>
        </authorList>
    </citation>
    <scope>NUCLEOTIDE SEQUENCE [LARGE SCALE GENOMIC DNA]</scope>
    <source>
        <strain evidence="12 13">T58</strain>
    </source>
</reference>
<keyword evidence="9" id="KW-0472">Membrane</keyword>
<evidence type="ECO:0000256" key="7">
    <source>
        <dbReference type="ARBA" id="ARBA00022840"/>
    </source>
</evidence>
<comment type="catalytic activity">
    <reaction evidence="1">
        <text>ATP + protein L-histidine = ADP + protein N-phospho-L-histidine.</text>
        <dbReference type="EC" id="2.7.13.3"/>
    </reaction>
</comment>
<feature type="domain" description="Histidine kinase/HSP90-like ATPase" evidence="10">
    <location>
        <begin position="530"/>
        <end position="614"/>
    </location>
</feature>
<organism evidence="12 13">
    <name type="scientific">Hyunsoonleella flava</name>
    <dbReference type="NCBI Taxonomy" id="2527939"/>
    <lineage>
        <taxon>Bacteria</taxon>
        <taxon>Pseudomonadati</taxon>
        <taxon>Bacteroidota</taxon>
        <taxon>Flavobacteriia</taxon>
        <taxon>Flavobacteriales</taxon>
        <taxon>Flavobacteriaceae</taxon>
    </lineage>
</organism>
<proteinExistence type="predicted"/>
<dbReference type="SUPFAM" id="SSF55874">
    <property type="entry name" value="ATPase domain of HSP90 chaperone/DNA topoisomerase II/histidine kinase"/>
    <property type="match status" value="1"/>
</dbReference>
<dbReference type="PANTHER" id="PTHR24421">
    <property type="entry name" value="NITRATE/NITRITE SENSOR PROTEIN NARX-RELATED"/>
    <property type="match status" value="1"/>
</dbReference>
<name>A0A4Q9FAQ7_9FLAO</name>
<dbReference type="EC" id="2.7.13.3" evidence="2"/>
<dbReference type="RefSeq" id="WP_130964988.1">
    <property type="nucleotide sequence ID" value="NZ_SIRT01000012.1"/>
</dbReference>
<dbReference type="SUPFAM" id="SSF48452">
    <property type="entry name" value="TPR-like"/>
    <property type="match status" value="1"/>
</dbReference>
<evidence type="ECO:0000313" key="12">
    <source>
        <dbReference type="EMBL" id="TBN01312.1"/>
    </source>
</evidence>
<feature type="transmembrane region" description="Helical" evidence="9">
    <location>
        <begin position="371"/>
        <end position="389"/>
    </location>
</feature>
<dbReference type="Gene3D" id="1.20.5.1930">
    <property type="match status" value="1"/>
</dbReference>
<dbReference type="Gene3D" id="3.30.565.10">
    <property type="entry name" value="Histidine kinase-like ATPase, C-terminal domain"/>
    <property type="match status" value="1"/>
</dbReference>
<evidence type="ECO:0000256" key="2">
    <source>
        <dbReference type="ARBA" id="ARBA00012438"/>
    </source>
</evidence>
<dbReference type="InterPro" id="IPR003594">
    <property type="entry name" value="HATPase_dom"/>
</dbReference>
<dbReference type="Pfam" id="PF02518">
    <property type="entry name" value="HATPase_c"/>
    <property type="match status" value="1"/>
</dbReference>
<comment type="caution">
    <text evidence="12">The sequence shown here is derived from an EMBL/GenBank/DDBJ whole genome shotgun (WGS) entry which is preliminary data.</text>
</comment>
<keyword evidence="9" id="KW-0812">Transmembrane</keyword>
<dbReference type="Proteomes" id="UP000291142">
    <property type="component" value="Unassembled WGS sequence"/>
</dbReference>